<accession>A0AA48WB36</accession>
<name>A0AA48WB36_9BURK</name>
<protein>
    <submittedName>
        <fullName evidence="2">Type II secretion system protein</fullName>
    </submittedName>
</protein>
<keyword evidence="1" id="KW-1133">Transmembrane helix</keyword>
<evidence type="ECO:0000313" key="2">
    <source>
        <dbReference type="EMBL" id="QPI48217.1"/>
    </source>
</evidence>
<feature type="transmembrane region" description="Helical" evidence="1">
    <location>
        <begin position="20"/>
        <end position="40"/>
    </location>
</feature>
<keyword evidence="3" id="KW-1185">Reference proteome</keyword>
<dbReference type="NCBIfam" id="TIGR02532">
    <property type="entry name" value="IV_pilin_GFxxxE"/>
    <property type="match status" value="1"/>
</dbReference>
<evidence type="ECO:0000313" key="3">
    <source>
        <dbReference type="Proteomes" id="UP000662888"/>
    </source>
</evidence>
<sequence length="177" mass="19595">MRQLATPPTLSSGLLRPRGFSLLEMAVCTVVIAVLTGVLLQRLLYYREQAELAAVEQLAGVLRTALVLKIGQLQARGKEADIPSLIGKNPIEWLAEKPRNYAGEYFAPTPAQVAPGNWYFDRKTKTLVYLISKEKKFPQGTVNRINFKVEFIRLPPIPAKQSGTSESQTVALTQVNS</sequence>
<organism evidence="2 3">
    <name type="scientific">Massilia antarctica</name>
    <dbReference type="NCBI Taxonomy" id="2765360"/>
    <lineage>
        <taxon>Bacteria</taxon>
        <taxon>Pseudomonadati</taxon>
        <taxon>Pseudomonadota</taxon>
        <taxon>Betaproteobacteria</taxon>
        <taxon>Burkholderiales</taxon>
        <taxon>Oxalobacteraceae</taxon>
        <taxon>Telluria group</taxon>
        <taxon>Massilia</taxon>
    </lineage>
</organism>
<keyword evidence="1" id="KW-0472">Membrane</keyword>
<gene>
    <name evidence="2" type="ORF">IV454_22080</name>
</gene>
<dbReference type="Proteomes" id="UP000662888">
    <property type="component" value="Chromosome"/>
</dbReference>
<reference evidence="2 3" key="1">
    <citation type="submission" date="2020-11" db="EMBL/GenBank/DDBJ databases">
        <authorList>
            <person name="Sun Q."/>
        </authorList>
    </citation>
    <scope>NUCLEOTIDE SEQUENCE [LARGE SCALE GENOMIC DNA]</scope>
    <source>
        <strain evidence="2 3">P8398</strain>
    </source>
</reference>
<dbReference type="RefSeq" id="WP_206087854.1">
    <property type="nucleotide sequence ID" value="NZ_CP065053.1"/>
</dbReference>
<dbReference type="InterPro" id="IPR045584">
    <property type="entry name" value="Pilin-like"/>
</dbReference>
<dbReference type="InterPro" id="IPR012902">
    <property type="entry name" value="N_methyl_site"/>
</dbReference>
<dbReference type="SUPFAM" id="SSF54523">
    <property type="entry name" value="Pili subunits"/>
    <property type="match status" value="1"/>
</dbReference>
<dbReference type="EMBL" id="CP065053">
    <property type="protein sequence ID" value="QPI48217.1"/>
    <property type="molecule type" value="Genomic_DNA"/>
</dbReference>
<proteinExistence type="predicted"/>
<evidence type="ECO:0000256" key="1">
    <source>
        <dbReference type="SAM" id="Phobius"/>
    </source>
</evidence>
<keyword evidence="1" id="KW-0812">Transmembrane</keyword>